<dbReference type="SUPFAM" id="SSF53474">
    <property type="entry name" value="alpha/beta-Hydrolases"/>
    <property type="match status" value="1"/>
</dbReference>
<reference evidence="3 4" key="1">
    <citation type="journal article" date="2012" name="PLoS Pathog.">
        <title>Diverse lifestyles and strategies of plant pathogenesis encoded in the genomes of eighteen Dothideomycetes fungi.</title>
        <authorList>
            <person name="Ohm R.A."/>
            <person name="Feau N."/>
            <person name="Henrissat B."/>
            <person name="Schoch C.L."/>
            <person name="Horwitz B.A."/>
            <person name="Barry K.W."/>
            <person name="Condon B.J."/>
            <person name="Copeland A.C."/>
            <person name="Dhillon B."/>
            <person name="Glaser F."/>
            <person name="Hesse C.N."/>
            <person name="Kosti I."/>
            <person name="LaButti K."/>
            <person name="Lindquist E.A."/>
            <person name="Lucas S."/>
            <person name="Salamov A.A."/>
            <person name="Bradshaw R.E."/>
            <person name="Ciuffetti L."/>
            <person name="Hamelin R.C."/>
            <person name="Kema G.H.J."/>
            <person name="Lawrence C."/>
            <person name="Scott J.A."/>
            <person name="Spatafora J.W."/>
            <person name="Turgeon B.G."/>
            <person name="de Wit P.J.G.M."/>
            <person name="Zhong S."/>
            <person name="Goodwin S.B."/>
            <person name="Grigoriev I.V."/>
        </authorList>
    </citation>
    <scope>NUCLEOTIDE SEQUENCE [LARGE SCALE GENOMIC DNA]</scope>
    <source>
        <strain evidence="3 4">CIRAD86</strain>
    </source>
</reference>
<evidence type="ECO:0000256" key="2">
    <source>
        <dbReference type="ARBA" id="ARBA00022801"/>
    </source>
</evidence>
<comment type="similarity">
    <text evidence="1">Belongs to the esterase D family.</text>
</comment>
<accession>M3AH32</accession>
<dbReference type="eggNOG" id="ENOG502SII4">
    <property type="taxonomic scope" value="Eukaryota"/>
</dbReference>
<dbReference type="AlphaFoldDB" id="M3AH32"/>
<dbReference type="HOGENOM" id="CLU_1200283_0_0_1"/>
<dbReference type="GO" id="GO:0016788">
    <property type="term" value="F:hydrolase activity, acting on ester bonds"/>
    <property type="evidence" value="ECO:0007669"/>
    <property type="project" value="TreeGrafter"/>
</dbReference>
<dbReference type="Gene3D" id="3.40.50.1820">
    <property type="entry name" value="alpha/beta hydrolase"/>
    <property type="match status" value="1"/>
</dbReference>
<dbReference type="PANTHER" id="PTHR40841">
    <property type="entry name" value="SIDEROPHORE TRIACETYLFUSARININE C ESTERASE"/>
    <property type="match status" value="1"/>
</dbReference>
<keyword evidence="4" id="KW-1185">Reference proteome</keyword>
<evidence type="ECO:0000256" key="1">
    <source>
        <dbReference type="ARBA" id="ARBA00005622"/>
    </source>
</evidence>
<dbReference type="OrthoDB" id="446683at2759"/>
<dbReference type="Proteomes" id="UP000016932">
    <property type="component" value="Unassembled WGS sequence"/>
</dbReference>
<gene>
    <name evidence="3" type="ORF">MYCFIDRAFT_172953</name>
</gene>
<evidence type="ECO:0000313" key="4">
    <source>
        <dbReference type="Proteomes" id="UP000016932"/>
    </source>
</evidence>
<name>M3AH32_PSEFD</name>
<dbReference type="KEGG" id="pfj:MYCFIDRAFT_172953"/>
<keyword evidence="2" id="KW-0378">Hydrolase</keyword>
<organism evidence="3 4">
    <name type="scientific">Pseudocercospora fijiensis (strain CIRAD86)</name>
    <name type="common">Black leaf streak disease fungus</name>
    <name type="synonym">Mycosphaerella fijiensis</name>
    <dbReference type="NCBI Taxonomy" id="383855"/>
    <lineage>
        <taxon>Eukaryota</taxon>
        <taxon>Fungi</taxon>
        <taxon>Dikarya</taxon>
        <taxon>Ascomycota</taxon>
        <taxon>Pezizomycotina</taxon>
        <taxon>Dothideomycetes</taxon>
        <taxon>Dothideomycetidae</taxon>
        <taxon>Mycosphaerellales</taxon>
        <taxon>Mycosphaerellaceae</taxon>
        <taxon>Pseudocercospora</taxon>
    </lineage>
</organism>
<dbReference type="PANTHER" id="PTHR40841:SF2">
    <property type="entry name" value="SIDEROPHORE-DEGRADING ESTERASE (EUROFUNG)"/>
    <property type="match status" value="1"/>
</dbReference>
<dbReference type="GeneID" id="19332893"/>
<dbReference type="RefSeq" id="XP_007924500.1">
    <property type="nucleotide sequence ID" value="XM_007926309.1"/>
</dbReference>
<dbReference type="EMBL" id="KB446557">
    <property type="protein sequence ID" value="EME83876.1"/>
    <property type="molecule type" value="Genomic_DNA"/>
</dbReference>
<dbReference type="InterPro" id="IPR029058">
    <property type="entry name" value="AB_hydrolase_fold"/>
</dbReference>
<protein>
    <submittedName>
        <fullName evidence="3">Uncharacterized protein</fullName>
    </submittedName>
</protein>
<evidence type="ECO:0000313" key="3">
    <source>
        <dbReference type="EMBL" id="EME83876.1"/>
    </source>
</evidence>
<proteinExistence type="inferred from homology"/>
<dbReference type="VEuPathDB" id="FungiDB:MYCFIDRAFT_172953"/>
<sequence length="231" mass="25488">MCAAIRAAGQAEGITLLNSGQFYLDSDQGDEYPIQVSAAPIMRVSSQFLPPIYIVDGNALFWTVTEVAWRRSAASHFTRGGVVVAVGYRLKQGRLYDAQGRSLDLTPPSATPIECYGGADLFLDSMKERRWSGRRGECKAWILQARDICCENDPAVRKSAKADWVEDLRPRHGWFSSCSPNVRLTSDGTIRPGTATKLVVIGTHAGRCWAIPQAMRKVSIAASQTWRAVRR</sequence>
<dbReference type="InterPro" id="IPR052558">
    <property type="entry name" value="Siderophore_Hydrolase_D"/>
</dbReference>